<dbReference type="GO" id="GO:0005829">
    <property type="term" value="C:cytosol"/>
    <property type="evidence" value="ECO:0007669"/>
    <property type="project" value="TreeGrafter"/>
</dbReference>
<keyword evidence="3" id="KW-1185">Reference proteome</keyword>
<dbReference type="PANTHER" id="PTHR30543:SF21">
    <property type="entry name" value="NAD(P)H-DEPENDENT FMN REDUCTASE LOT6"/>
    <property type="match status" value="1"/>
</dbReference>
<feature type="domain" description="NADPH-dependent FMN reductase-like" evidence="1">
    <location>
        <begin position="4"/>
        <end position="146"/>
    </location>
</feature>
<sequence length="193" mass="21353">MKTVAVINGSLRRESINRRFAESIGKLAADRLRFQFVEIGDLPLYNDDLWQPEPPESVQRLKREIEAADAVLFVTPEYNRSFTPAIKNAIDWGTRPYGKNSWATKPAAIIGTSPGALGASAAQNALKGLVTVCDMVLMGQPEIYFAYKPELFDAEGNITDESTKAFLGTWVDRFAKWIDRTSEPRVAAQADAA</sequence>
<evidence type="ECO:0000259" key="1">
    <source>
        <dbReference type="Pfam" id="PF03358"/>
    </source>
</evidence>
<dbReference type="GO" id="GO:0016491">
    <property type="term" value="F:oxidoreductase activity"/>
    <property type="evidence" value="ECO:0007669"/>
    <property type="project" value="InterPro"/>
</dbReference>
<dbReference type="InterPro" id="IPR050712">
    <property type="entry name" value="NAD(P)H-dep_reductase"/>
</dbReference>
<gene>
    <name evidence="2" type="ORF">SAMN05428963_101368</name>
</gene>
<dbReference type="RefSeq" id="WP_078706656.1">
    <property type="nucleotide sequence ID" value="NZ_FUXL01000001.1"/>
</dbReference>
<protein>
    <submittedName>
        <fullName evidence="2">Chromate reductase</fullName>
    </submittedName>
</protein>
<dbReference type="Gene3D" id="3.40.50.360">
    <property type="match status" value="1"/>
</dbReference>
<proteinExistence type="predicted"/>
<dbReference type="Pfam" id="PF03358">
    <property type="entry name" value="FMN_red"/>
    <property type="match status" value="1"/>
</dbReference>
<dbReference type="InterPro" id="IPR029039">
    <property type="entry name" value="Flavoprotein-like_sf"/>
</dbReference>
<organism evidence="2 3">
    <name type="scientific">Consotaella salsifontis</name>
    <dbReference type="NCBI Taxonomy" id="1365950"/>
    <lineage>
        <taxon>Bacteria</taxon>
        <taxon>Pseudomonadati</taxon>
        <taxon>Pseudomonadota</taxon>
        <taxon>Alphaproteobacteria</taxon>
        <taxon>Hyphomicrobiales</taxon>
        <taxon>Aurantimonadaceae</taxon>
        <taxon>Consotaella</taxon>
    </lineage>
</organism>
<accession>A0A1T4LUD2</accession>
<dbReference type="Proteomes" id="UP000190135">
    <property type="component" value="Unassembled WGS sequence"/>
</dbReference>
<dbReference type="InterPro" id="IPR005025">
    <property type="entry name" value="FMN_Rdtase-like_dom"/>
</dbReference>
<evidence type="ECO:0000313" key="2">
    <source>
        <dbReference type="EMBL" id="SJZ58323.1"/>
    </source>
</evidence>
<dbReference type="AlphaFoldDB" id="A0A1T4LUD2"/>
<dbReference type="STRING" id="1365950.SAMN05428963_101368"/>
<evidence type="ECO:0000313" key="3">
    <source>
        <dbReference type="Proteomes" id="UP000190135"/>
    </source>
</evidence>
<name>A0A1T4LUD2_9HYPH</name>
<dbReference type="PANTHER" id="PTHR30543">
    <property type="entry name" value="CHROMATE REDUCTASE"/>
    <property type="match status" value="1"/>
</dbReference>
<dbReference type="SUPFAM" id="SSF52218">
    <property type="entry name" value="Flavoproteins"/>
    <property type="match status" value="1"/>
</dbReference>
<dbReference type="GO" id="GO:0010181">
    <property type="term" value="F:FMN binding"/>
    <property type="evidence" value="ECO:0007669"/>
    <property type="project" value="TreeGrafter"/>
</dbReference>
<dbReference type="EMBL" id="FUXL01000001">
    <property type="protein sequence ID" value="SJZ58323.1"/>
    <property type="molecule type" value="Genomic_DNA"/>
</dbReference>
<reference evidence="3" key="1">
    <citation type="submission" date="2017-02" db="EMBL/GenBank/DDBJ databases">
        <authorList>
            <person name="Varghese N."/>
            <person name="Submissions S."/>
        </authorList>
    </citation>
    <scope>NUCLEOTIDE SEQUENCE [LARGE SCALE GENOMIC DNA]</scope>
    <source>
        <strain evidence="3">USBA 369</strain>
    </source>
</reference>
<dbReference type="OrthoDB" id="9812295at2"/>